<keyword evidence="3 6" id="KW-0812">Transmembrane</keyword>
<protein>
    <recommendedName>
        <fullName evidence="7">Amino acid transporter transmembrane domain-containing protein</fullName>
    </recommendedName>
</protein>
<dbReference type="GO" id="GO:0005774">
    <property type="term" value="C:vacuolar membrane"/>
    <property type="evidence" value="ECO:0007669"/>
    <property type="project" value="TreeGrafter"/>
</dbReference>
<feature type="transmembrane region" description="Helical" evidence="6">
    <location>
        <begin position="123"/>
        <end position="143"/>
    </location>
</feature>
<feature type="transmembrane region" description="Helical" evidence="6">
    <location>
        <begin position="52"/>
        <end position="69"/>
    </location>
</feature>
<evidence type="ECO:0000256" key="5">
    <source>
        <dbReference type="ARBA" id="ARBA00023136"/>
    </source>
</evidence>
<comment type="similarity">
    <text evidence="2">Belongs to the amino acid/polyamine transporter 2 family.</text>
</comment>
<evidence type="ECO:0000313" key="9">
    <source>
        <dbReference type="Proteomes" id="UP000000707"/>
    </source>
</evidence>
<dbReference type="AlphaFoldDB" id="G3BEJ4"/>
<evidence type="ECO:0000256" key="3">
    <source>
        <dbReference type="ARBA" id="ARBA00022692"/>
    </source>
</evidence>
<evidence type="ECO:0000256" key="1">
    <source>
        <dbReference type="ARBA" id="ARBA00004141"/>
    </source>
</evidence>
<dbReference type="EMBL" id="GL996528">
    <property type="protein sequence ID" value="EGV60557.1"/>
    <property type="molecule type" value="Genomic_DNA"/>
</dbReference>
<dbReference type="PANTHER" id="PTHR22950">
    <property type="entry name" value="AMINO ACID TRANSPORTER"/>
    <property type="match status" value="1"/>
</dbReference>
<evidence type="ECO:0000256" key="2">
    <source>
        <dbReference type="ARBA" id="ARBA00008066"/>
    </source>
</evidence>
<dbReference type="PANTHER" id="PTHR22950:SF666">
    <property type="entry name" value="VACUOLAR AMINO ACID TRANSPORTER 4"/>
    <property type="match status" value="1"/>
</dbReference>
<proteinExistence type="inferred from homology"/>
<name>G3BEJ4_CANTC</name>
<keyword evidence="5 6" id="KW-0472">Membrane</keyword>
<keyword evidence="9" id="KW-1185">Reference proteome</keyword>
<accession>G3BEJ4</accession>
<reference evidence="8 9" key="1">
    <citation type="journal article" date="2011" name="Proc. Natl. Acad. Sci. U.S.A.">
        <title>Comparative genomics of xylose-fermenting fungi for enhanced biofuel production.</title>
        <authorList>
            <person name="Wohlbach D.J."/>
            <person name="Kuo A."/>
            <person name="Sato T.K."/>
            <person name="Potts K.M."/>
            <person name="Salamov A.A."/>
            <person name="LaButti K.M."/>
            <person name="Sun H."/>
            <person name="Clum A."/>
            <person name="Pangilinan J.L."/>
            <person name="Lindquist E.A."/>
            <person name="Lucas S."/>
            <person name="Lapidus A."/>
            <person name="Jin M."/>
            <person name="Gunawan C."/>
            <person name="Balan V."/>
            <person name="Dale B.E."/>
            <person name="Jeffries T.W."/>
            <person name="Zinkel R."/>
            <person name="Barry K.W."/>
            <person name="Grigoriev I.V."/>
            <person name="Gasch A.P."/>
        </authorList>
    </citation>
    <scope>NUCLEOTIDE SEQUENCE [LARGE SCALE GENOMIC DNA]</scope>
    <source>
        <strain evidence="9">ATCC 10573 / BCRC 21748 / CBS 615 / JCM 9827 / NBRC 10315 / NRRL Y-1498 / VKM Y-70</strain>
    </source>
</reference>
<organism evidence="9">
    <name type="scientific">Candida tenuis (strain ATCC 10573 / BCRC 21748 / CBS 615 / JCM 9827 / NBRC 10315 / NRRL Y-1498 / VKM Y-70)</name>
    <name type="common">Yeast</name>
    <name type="synonym">Yamadazyma tenuis</name>
    <dbReference type="NCBI Taxonomy" id="590646"/>
    <lineage>
        <taxon>Eukaryota</taxon>
        <taxon>Fungi</taxon>
        <taxon>Dikarya</taxon>
        <taxon>Ascomycota</taxon>
        <taxon>Saccharomycotina</taxon>
        <taxon>Pichiomycetes</taxon>
        <taxon>Debaryomycetaceae</taxon>
        <taxon>Yamadazyma</taxon>
    </lineage>
</organism>
<evidence type="ECO:0000256" key="4">
    <source>
        <dbReference type="ARBA" id="ARBA00022989"/>
    </source>
</evidence>
<dbReference type="OrthoDB" id="1684102at2759"/>
<evidence type="ECO:0000256" key="6">
    <source>
        <dbReference type="SAM" id="Phobius"/>
    </source>
</evidence>
<dbReference type="InterPro" id="IPR013057">
    <property type="entry name" value="AA_transpt_TM"/>
</dbReference>
<feature type="transmembrane region" description="Helical" evidence="6">
    <location>
        <begin position="267"/>
        <end position="287"/>
    </location>
</feature>
<keyword evidence="4 6" id="KW-1133">Transmembrane helix</keyword>
<feature type="transmembrane region" description="Helical" evidence="6">
    <location>
        <begin position="155"/>
        <end position="176"/>
    </location>
</feature>
<sequence>MGLKLYGEWLQQLIFTSIVISQVGFIATYIVFTSQNIQAFLRNAIGLDNLDIKWFILGQLFVLIPLSLVRDITKLSLVAVLANFLILFGLVTIIYFILIDLFIENSGAVGDGIQFLFNKKEFSMFIGIAIFAFEGIGLIIPIQESMIYPNHFPKVLFQVILTISVIMIGVGTLGYVTYGQHIETVILLNLPQDSVFVISIQLLYSLAILLSTPLQIFPAIRLIESKLFVRTGKNSLTIKWLKNLFRASFVIGTAIIALYGGKNLDKFVSFVGCFACIPLVYMYPPMLHLRSCCVIGEGLSPAEIRRRIVLAYSNYGLLVIGACALSYTTYDILAS</sequence>
<evidence type="ECO:0000259" key="7">
    <source>
        <dbReference type="Pfam" id="PF01490"/>
    </source>
</evidence>
<feature type="transmembrane region" description="Helical" evidence="6">
    <location>
        <begin position="81"/>
        <end position="103"/>
    </location>
</feature>
<feature type="transmembrane region" description="Helical" evidence="6">
    <location>
        <begin position="196"/>
        <end position="223"/>
    </location>
</feature>
<feature type="transmembrane region" description="Helical" evidence="6">
    <location>
        <begin position="12"/>
        <end position="32"/>
    </location>
</feature>
<feature type="transmembrane region" description="Helical" evidence="6">
    <location>
        <begin position="308"/>
        <end position="330"/>
    </location>
</feature>
<feature type="domain" description="Amino acid transporter transmembrane" evidence="7">
    <location>
        <begin position="1"/>
        <end position="292"/>
    </location>
</feature>
<dbReference type="GO" id="GO:0005302">
    <property type="term" value="F:L-tyrosine transmembrane transporter activity"/>
    <property type="evidence" value="ECO:0007669"/>
    <property type="project" value="TreeGrafter"/>
</dbReference>
<feature type="transmembrane region" description="Helical" evidence="6">
    <location>
        <begin position="244"/>
        <end position="261"/>
    </location>
</feature>
<dbReference type="Pfam" id="PF01490">
    <property type="entry name" value="Aa_trans"/>
    <property type="match status" value="1"/>
</dbReference>
<comment type="subcellular location">
    <subcellularLocation>
        <location evidence="1">Membrane</location>
        <topology evidence="1">Multi-pass membrane protein</topology>
    </subcellularLocation>
</comment>
<dbReference type="HOGENOM" id="CLU_009646_3_3_1"/>
<gene>
    <name evidence="8" type="ORF">CANTEDRAFT_127905</name>
</gene>
<evidence type="ECO:0000313" key="8">
    <source>
        <dbReference type="EMBL" id="EGV60557.1"/>
    </source>
</evidence>
<dbReference type="Proteomes" id="UP000000707">
    <property type="component" value="Unassembled WGS sequence"/>
</dbReference>